<accession>A0AAN6XQF8</accession>
<gene>
    <name evidence="2" type="ORF">QBC40DRAFT_322519</name>
</gene>
<feature type="non-terminal residue" evidence="2">
    <location>
        <position position="420"/>
    </location>
</feature>
<reference evidence="2" key="1">
    <citation type="journal article" date="2023" name="Mol. Phylogenet. Evol.">
        <title>Genome-scale phylogeny and comparative genomics of the fungal order Sordariales.</title>
        <authorList>
            <person name="Hensen N."/>
            <person name="Bonometti L."/>
            <person name="Westerberg I."/>
            <person name="Brannstrom I.O."/>
            <person name="Guillou S."/>
            <person name="Cros-Aarteil S."/>
            <person name="Calhoun S."/>
            <person name="Haridas S."/>
            <person name="Kuo A."/>
            <person name="Mondo S."/>
            <person name="Pangilinan J."/>
            <person name="Riley R."/>
            <person name="LaButti K."/>
            <person name="Andreopoulos B."/>
            <person name="Lipzen A."/>
            <person name="Chen C."/>
            <person name="Yan M."/>
            <person name="Daum C."/>
            <person name="Ng V."/>
            <person name="Clum A."/>
            <person name="Steindorff A."/>
            <person name="Ohm R.A."/>
            <person name="Martin F."/>
            <person name="Silar P."/>
            <person name="Natvig D.O."/>
            <person name="Lalanne C."/>
            <person name="Gautier V."/>
            <person name="Ament-Velasquez S.L."/>
            <person name="Kruys A."/>
            <person name="Hutchinson M.I."/>
            <person name="Powell A.J."/>
            <person name="Barry K."/>
            <person name="Miller A.N."/>
            <person name="Grigoriev I.V."/>
            <person name="Debuchy R."/>
            <person name="Gladieux P."/>
            <person name="Hiltunen Thoren M."/>
            <person name="Johannesson H."/>
        </authorList>
    </citation>
    <scope>NUCLEOTIDE SEQUENCE</scope>
    <source>
        <strain evidence="2">CBS 315.58</strain>
    </source>
</reference>
<proteinExistence type="predicted"/>
<evidence type="ECO:0000256" key="1">
    <source>
        <dbReference type="SAM" id="MobiDB-lite"/>
    </source>
</evidence>
<dbReference type="AlphaFoldDB" id="A0AAN6XQF8"/>
<reference evidence="2" key="2">
    <citation type="submission" date="2023-05" db="EMBL/GenBank/DDBJ databases">
        <authorList>
            <consortium name="Lawrence Berkeley National Laboratory"/>
            <person name="Steindorff A."/>
            <person name="Hensen N."/>
            <person name="Bonometti L."/>
            <person name="Westerberg I."/>
            <person name="Brannstrom I.O."/>
            <person name="Guillou S."/>
            <person name="Cros-Aarteil S."/>
            <person name="Calhoun S."/>
            <person name="Haridas S."/>
            <person name="Kuo A."/>
            <person name="Mondo S."/>
            <person name="Pangilinan J."/>
            <person name="Riley R."/>
            <person name="Labutti K."/>
            <person name="Andreopoulos B."/>
            <person name="Lipzen A."/>
            <person name="Chen C."/>
            <person name="Yanf M."/>
            <person name="Daum C."/>
            <person name="Ng V."/>
            <person name="Clum A."/>
            <person name="Ohm R."/>
            <person name="Martin F."/>
            <person name="Silar P."/>
            <person name="Natvig D."/>
            <person name="Lalanne C."/>
            <person name="Gautier V."/>
            <person name="Ament-Velasquez S.L."/>
            <person name="Kruys A."/>
            <person name="Hutchinson M.I."/>
            <person name="Powell A.J."/>
            <person name="Barry K."/>
            <person name="Miller A.N."/>
            <person name="Grigoriev I.V."/>
            <person name="Debuchy R."/>
            <person name="Gladieux P."/>
            <person name="Thoren M.H."/>
            <person name="Johannesson H."/>
        </authorList>
    </citation>
    <scope>NUCLEOTIDE SEQUENCE</scope>
    <source>
        <strain evidence="2">CBS 315.58</strain>
    </source>
</reference>
<feature type="region of interest" description="Disordered" evidence="1">
    <location>
        <begin position="321"/>
        <end position="346"/>
    </location>
</feature>
<protein>
    <submittedName>
        <fullName evidence="2">Uncharacterized protein</fullName>
    </submittedName>
</protein>
<dbReference type="EMBL" id="MU863901">
    <property type="protein sequence ID" value="KAK4201987.1"/>
    <property type="molecule type" value="Genomic_DNA"/>
</dbReference>
<feature type="region of interest" description="Disordered" evidence="1">
    <location>
        <begin position="1"/>
        <end position="24"/>
    </location>
</feature>
<evidence type="ECO:0000313" key="3">
    <source>
        <dbReference type="Proteomes" id="UP001303160"/>
    </source>
</evidence>
<evidence type="ECO:0000313" key="2">
    <source>
        <dbReference type="EMBL" id="KAK4201987.1"/>
    </source>
</evidence>
<organism evidence="2 3">
    <name type="scientific">Triangularia verruculosa</name>
    <dbReference type="NCBI Taxonomy" id="2587418"/>
    <lineage>
        <taxon>Eukaryota</taxon>
        <taxon>Fungi</taxon>
        <taxon>Dikarya</taxon>
        <taxon>Ascomycota</taxon>
        <taxon>Pezizomycotina</taxon>
        <taxon>Sordariomycetes</taxon>
        <taxon>Sordariomycetidae</taxon>
        <taxon>Sordariales</taxon>
        <taxon>Podosporaceae</taxon>
        <taxon>Triangularia</taxon>
    </lineage>
</organism>
<keyword evidence="3" id="KW-1185">Reference proteome</keyword>
<dbReference type="Proteomes" id="UP001303160">
    <property type="component" value="Unassembled WGS sequence"/>
</dbReference>
<comment type="caution">
    <text evidence="2">The sequence shown here is derived from an EMBL/GenBank/DDBJ whole genome shotgun (WGS) entry which is preliminary data.</text>
</comment>
<feature type="compositionally biased region" description="Gly residues" evidence="1">
    <location>
        <begin position="9"/>
        <end position="20"/>
    </location>
</feature>
<name>A0AAN6XQF8_9PEZI</name>
<sequence>MARGNAPGARGGSSHGGRGGFRGRGRGRRYVGAAYAASLAAVPESPESALRDITNVSSPAVSPYDLRRNPAEARPGNYWFSLVSGSIILKFFNRSLDSPECYEFQTVNSSEANPAGVSFAIIHNDDQPLWKDQHVIYTNSRLHLLPHYAENKATLVSQHQEATEEQKANRLMRAITENIQFGRYGLEDGPDMEVFDMYDEFATSMVVPGDWQKKKYEKPNLVGCNNTASVKYTPGSHAPLAVFETVPGDDRVEYISWFRIAEIELFAANSAALVKNFHKMGLVGSIDSEWATLKLVKVLPGDPQYRHNPQWKKTEARQYKLGRKDEHTRAAESRVSEEESLAGERERIPDERLAVSDEALANEETGTVVVEDELEEELVLVEKVRQLTVEERVKALLEQAEEHFGACAKEAVAEIVEEEK</sequence>